<feature type="transmembrane region" description="Helical" evidence="1">
    <location>
        <begin position="51"/>
        <end position="67"/>
    </location>
</feature>
<keyword evidence="1" id="KW-0472">Membrane</keyword>
<keyword evidence="1" id="KW-0812">Transmembrane</keyword>
<reference evidence="2" key="1">
    <citation type="journal article" date="2014" name="Int. J. Syst. Evol. Microbiol.">
        <title>Complete genome sequence of Corynebacterium casei LMG S-19264T (=DSM 44701T), isolated from a smear-ripened cheese.</title>
        <authorList>
            <consortium name="US DOE Joint Genome Institute (JGI-PGF)"/>
            <person name="Walter F."/>
            <person name="Albersmeier A."/>
            <person name="Kalinowski J."/>
            <person name="Ruckert C."/>
        </authorList>
    </citation>
    <scope>NUCLEOTIDE SEQUENCE</scope>
    <source>
        <strain evidence="2">CGMCC 1.12754</strain>
    </source>
</reference>
<keyword evidence="3" id="KW-1185">Reference proteome</keyword>
<dbReference type="EMBL" id="BMFR01000001">
    <property type="protein sequence ID" value="GGG65193.1"/>
    <property type="molecule type" value="Genomic_DNA"/>
</dbReference>
<sequence length="202" mass="23444">MTSGIIFYWIGWIFWVIVTFFMKKGRQRTFYACWILFIILSSSVSIQVSKYQIGLSFIILLIGSIYFHSIAKSLYLLFSAFTISLGYIAILFWERITPVWIFLPRTVLIPLIMTFLIVLLTDSLHDKLAVGLLGLTSGEIFHSIILSSYRLYETIGGLAFLDSFFMMAMFVVFIDSLLKVKAKLYAAVREYKQLLRWKTNQH</sequence>
<gene>
    <name evidence="2" type="ORF">GCM10011398_06040</name>
</gene>
<feature type="transmembrane region" description="Helical" evidence="1">
    <location>
        <begin position="6"/>
        <end position="22"/>
    </location>
</feature>
<accession>A0A917H260</accession>
<feature type="transmembrane region" description="Helical" evidence="1">
    <location>
        <begin position="155"/>
        <end position="174"/>
    </location>
</feature>
<feature type="transmembrane region" description="Helical" evidence="1">
    <location>
        <begin position="29"/>
        <end position="45"/>
    </location>
</feature>
<name>A0A917H260_9BACI</name>
<evidence type="ECO:0000313" key="2">
    <source>
        <dbReference type="EMBL" id="GGG65193.1"/>
    </source>
</evidence>
<dbReference type="AlphaFoldDB" id="A0A917H260"/>
<feature type="transmembrane region" description="Helical" evidence="1">
    <location>
        <begin position="74"/>
        <end position="93"/>
    </location>
</feature>
<dbReference type="Pfam" id="PF24124">
    <property type="entry name" value="YphA"/>
    <property type="match status" value="1"/>
</dbReference>
<feature type="transmembrane region" description="Helical" evidence="1">
    <location>
        <begin position="99"/>
        <end position="121"/>
    </location>
</feature>
<dbReference type="Proteomes" id="UP000622860">
    <property type="component" value="Unassembled WGS sequence"/>
</dbReference>
<comment type="caution">
    <text evidence="2">The sequence shown here is derived from an EMBL/GenBank/DDBJ whole genome shotgun (WGS) entry which is preliminary data.</text>
</comment>
<reference evidence="2" key="2">
    <citation type="submission" date="2020-09" db="EMBL/GenBank/DDBJ databases">
        <authorList>
            <person name="Sun Q."/>
            <person name="Zhou Y."/>
        </authorList>
    </citation>
    <scope>NUCLEOTIDE SEQUENCE</scope>
    <source>
        <strain evidence="2">CGMCC 1.12754</strain>
    </source>
</reference>
<keyword evidence="1" id="KW-1133">Transmembrane helix</keyword>
<evidence type="ECO:0000256" key="1">
    <source>
        <dbReference type="SAM" id="Phobius"/>
    </source>
</evidence>
<proteinExistence type="predicted"/>
<protein>
    <submittedName>
        <fullName evidence="2">Uncharacterized protein</fullName>
    </submittedName>
</protein>
<evidence type="ECO:0000313" key="3">
    <source>
        <dbReference type="Proteomes" id="UP000622860"/>
    </source>
</evidence>
<organism evidence="2 3">
    <name type="scientific">Virgibacillus oceani</name>
    <dbReference type="NCBI Taxonomy" id="1479511"/>
    <lineage>
        <taxon>Bacteria</taxon>
        <taxon>Bacillati</taxon>
        <taxon>Bacillota</taxon>
        <taxon>Bacilli</taxon>
        <taxon>Bacillales</taxon>
        <taxon>Bacillaceae</taxon>
        <taxon>Virgibacillus</taxon>
    </lineage>
</organism>
<feature type="transmembrane region" description="Helical" evidence="1">
    <location>
        <begin position="128"/>
        <end position="149"/>
    </location>
</feature>
<dbReference type="InterPro" id="IPR014617">
    <property type="entry name" value="YphA_Bacsu"/>
</dbReference>